<reference evidence="2" key="1">
    <citation type="journal article" date="2020" name="Stud. Mycol.">
        <title>101 Dothideomycetes genomes: a test case for predicting lifestyles and emergence of pathogens.</title>
        <authorList>
            <person name="Haridas S."/>
            <person name="Albert R."/>
            <person name="Binder M."/>
            <person name="Bloem J."/>
            <person name="Labutti K."/>
            <person name="Salamov A."/>
            <person name="Andreopoulos B."/>
            <person name="Baker S."/>
            <person name="Barry K."/>
            <person name="Bills G."/>
            <person name="Bluhm B."/>
            <person name="Cannon C."/>
            <person name="Castanera R."/>
            <person name="Culley D."/>
            <person name="Daum C."/>
            <person name="Ezra D."/>
            <person name="Gonzalez J."/>
            <person name="Henrissat B."/>
            <person name="Kuo A."/>
            <person name="Liang C."/>
            <person name="Lipzen A."/>
            <person name="Lutzoni F."/>
            <person name="Magnuson J."/>
            <person name="Mondo S."/>
            <person name="Nolan M."/>
            <person name="Ohm R."/>
            <person name="Pangilinan J."/>
            <person name="Park H.-J."/>
            <person name="Ramirez L."/>
            <person name="Alfaro M."/>
            <person name="Sun H."/>
            <person name="Tritt A."/>
            <person name="Yoshinaga Y."/>
            <person name="Zwiers L.-H."/>
            <person name="Turgeon B."/>
            <person name="Goodwin S."/>
            <person name="Spatafora J."/>
            <person name="Crous P."/>
            <person name="Grigoriev I."/>
        </authorList>
    </citation>
    <scope>NUCLEOTIDE SEQUENCE</scope>
    <source>
        <strain evidence="2">CBS 122367</strain>
    </source>
</reference>
<evidence type="ECO:0000256" key="1">
    <source>
        <dbReference type="SAM" id="MobiDB-lite"/>
    </source>
</evidence>
<dbReference type="EMBL" id="MU005582">
    <property type="protein sequence ID" value="KAF2683909.1"/>
    <property type="molecule type" value="Genomic_DNA"/>
</dbReference>
<feature type="region of interest" description="Disordered" evidence="1">
    <location>
        <begin position="137"/>
        <end position="165"/>
    </location>
</feature>
<dbReference type="AlphaFoldDB" id="A0A6G1J184"/>
<organism evidence="2 3">
    <name type="scientific">Lentithecium fluviatile CBS 122367</name>
    <dbReference type="NCBI Taxonomy" id="1168545"/>
    <lineage>
        <taxon>Eukaryota</taxon>
        <taxon>Fungi</taxon>
        <taxon>Dikarya</taxon>
        <taxon>Ascomycota</taxon>
        <taxon>Pezizomycotina</taxon>
        <taxon>Dothideomycetes</taxon>
        <taxon>Pleosporomycetidae</taxon>
        <taxon>Pleosporales</taxon>
        <taxon>Massarineae</taxon>
        <taxon>Lentitheciaceae</taxon>
        <taxon>Lentithecium</taxon>
    </lineage>
</organism>
<name>A0A6G1J184_9PLEO</name>
<accession>A0A6G1J184</accession>
<keyword evidence="3" id="KW-1185">Reference proteome</keyword>
<evidence type="ECO:0000313" key="2">
    <source>
        <dbReference type="EMBL" id="KAF2683909.1"/>
    </source>
</evidence>
<dbReference type="Proteomes" id="UP000799291">
    <property type="component" value="Unassembled WGS sequence"/>
</dbReference>
<sequence>MRKYDGQPLHVSYHDYLIRPCTPASIGWAARSRVSVTMSLCRTPQLRAFGWKGPRKPRNILAHKSIYQSTPAASSPAQYRSFIWQLREACRIVPMCDLASLRHAWPLRSHVLVMRAYACGLRRTAIATNAVPIPRRLPASAKTPNRRVAPSASGSPPLTNHAHPSADPSLFHAASAFGPKSQTWYNEPNLSEPPPQTFSAPTCFNIHLCASYASGSAQ</sequence>
<proteinExistence type="predicted"/>
<evidence type="ECO:0000313" key="3">
    <source>
        <dbReference type="Proteomes" id="UP000799291"/>
    </source>
</evidence>
<protein>
    <submittedName>
        <fullName evidence="2">Uncharacterized protein</fullName>
    </submittedName>
</protein>
<gene>
    <name evidence="2" type="ORF">K458DRAFT_389129</name>
</gene>